<dbReference type="Pfam" id="PF02152">
    <property type="entry name" value="FolB"/>
    <property type="match status" value="1"/>
</dbReference>
<dbReference type="PATRIC" id="fig|656366.3.peg.3515"/>
<comment type="pathway">
    <text evidence="2 6">Cofactor biosynthesis; tetrahydrofolate biosynthesis; 2-amino-4-hydroxy-6-hydroxymethyl-7,8-dihydropteridine diphosphate from 7,8-dihydroneopterin triphosphate: step 3/4.</text>
</comment>
<dbReference type="Proteomes" id="UP000062833">
    <property type="component" value="Chromosome"/>
</dbReference>
<evidence type="ECO:0000256" key="5">
    <source>
        <dbReference type="ARBA" id="ARBA00023239"/>
    </source>
</evidence>
<evidence type="ECO:0000256" key="1">
    <source>
        <dbReference type="ARBA" id="ARBA00001353"/>
    </source>
</evidence>
<dbReference type="FunFam" id="3.30.1130.10:FF:000003">
    <property type="entry name" value="7,8-dihydroneopterin aldolase"/>
    <property type="match status" value="1"/>
</dbReference>
<dbReference type="AlphaFoldDB" id="A0A0M4QRW0"/>
<dbReference type="NCBIfam" id="TIGR00526">
    <property type="entry name" value="folB_dom"/>
    <property type="match status" value="1"/>
</dbReference>
<dbReference type="PANTHER" id="PTHR42844">
    <property type="entry name" value="DIHYDRONEOPTERIN ALDOLASE 1-RELATED"/>
    <property type="match status" value="1"/>
</dbReference>
<evidence type="ECO:0000256" key="4">
    <source>
        <dbReference type="ARBA" id="ARBA00022909"/>
    </source>
</evidence>
<protein>
    <recommendedName>
        <fullName evidence="6">7,8-dihydroneopterin aldolase</fullName>
        <ecNumber evidence="6">4.1.2.25</ecNumber>
    </recommendedName>
</protein>
<reference evidence="9" key="1">
    <citation type="submission" date="2015-09" db="EMBL/GenBank/DDBJ databases">
        <title>Complete genome of Arthrobacter alpinus strain R3.8.</title>
        <authorList>
            <person name="See-Too W.S."/>
            <person name="Chan K.G."/>
        </authorList>
    </citation>
    <scope>NUCLEOTIDE SEQUENCE [LARGE SCALE GENOMIC DNA]</scope>
    <source>
        <strain evidence="9">R3.8</strain>
    </source>
</reference>
<evidence type="ECO:0000313" key="9">
    <source>
        <dbReference type="Proteomes" id="UP000062833"/>
    </source>
</evidence>
<dbReference type="UniPathway" id="UPA00077">
    <property type="reaction ID" value="UER00154"/>
</dbReference>
<evidence type="ECO:0000256" key="3">
    <source>
        <dbReference type="ARBA" id="ARBA00005708"/>
    </source>
</evidence>
<dbReference type="RefSeq" id="WP_062008399.1">
    <property type="nucleotide sequence ID" value="NZ_CP012677.1"/>
</dbReference>
<comment type="similarity">
    <text evidence="3 6">Belongs to the DHNA family.</text>
</comment>
<dbReference type="InterPro" id="IPR043133">
    <property type="entry name" value="GTP-CH-I_C/QueF"/>
</dbReference>
<keyword evidence="5 6" id="KW-0456">Lyase</keyword>
<dbReference type="PANTHER" id="PTHR42844:SF1">
    <property type="entry name" value="DIHYDRONEOPTERIN ALDOLASE 1-RELATED"/>
    <property type="match status" value="1"/>
</dbReference>
<comment type="catalytic activity">
    <reaction evidence="1 6">
        <text>7,8-dihydroneopterin = 6-hydroxymethyl-7,8-dihydropterin + glycolaldehyde</text>
        <dbReference type="Rhea" id="RHEA:10540"/>
        <dbReference type="ChEBI" id="CHEBI:17001"/>
        <dbReference type="ChEBI" id="CHEBI:17071"/>
        <dbReference type="ChEBI" id="CHEBI:44841"/>
        <dbReference type="EC" id="4.1.2.25"/>
    </reaction>
</comment>
<gene>
    <name evidence="8" type="ORF">AOC05_16285</name>
</gene>
<dbReference type="InterPro" id="IPR006156">
    <property type="entry name" value="Dihydroneopterin_aldolase"/>
</dbReference>
<organism evidence="8 9">
    <name type="scientific">Arthrobacter alpinus</name>
    <dbReference type="NCBI Taxonomy" id="656366"/>
    <lineage>
        <taxon>Bacteria</taxon>
        <taxon>Bacillati</taxon>
        <taxon>Actinomycetota</taxon>
        <taxon>Actinomycetes</taxon>
        <taxon>Micrococcales</taxon>
        <taxon>Micrococcaceae</taxon>
        <taxon>Arthrobacter</taxon>
    </lineage>
</organism>
<comment type="function">
    <text evidence="6">Catalyzes the conversion of 7,8-dihydroneopterin to 6-hydroxymethyl-7,8-dihydropterin.</text>
</comment>
<dbReference type="NCBIfam" id="TIGR00525">
    <property type="entry name" value="folB"/>
    <property type="match status" value="1"/>
</dbReference>
<dbReference type="InterPro" id="IPR006157">
    <property type="entry name" value="FolB_dom"/>
</dbReference>
<dbReference type="CDD" id="cd00534">
    <property type="entry name" value="DHNA_DHNTPE"/>
    <property type="match status" value="1"/>
</dbReference>
<evidence type="ECO:0000256" key="2">
    <source>
        <dbReference type="ARBA" id="ARBA00005013"/>
    </source>
</evidence>
<evidence type="ECO:0000256" key="6">
    <source>
        <dbReference type="RuleBase" id="RU362079"/>
    </source>
</evidence>
<dbReference type="GO" id="GO:0046654">
    <property type="term" value="P:tetrahydrofolate biosynthetic process"/>
    <property type="evidence" value="ECO:0007669"/>
    <property type="project" value="UniProtKB-UniRule"/>
</dbReference>
<dbReference type="KEGG" id="aaq:AOC05_16285"/>
<sequence length="128" mass="13250">MNPADTITLSGITAIGYHGVFDFEKRDGQPFVVDAVMHADLGAAAATDDLAKTAHYGDVADTIVALIRGDAHALIETLAVRIAEAILAGFPVVSAVEVTVHKPKAPIQVPFGDVSIKVFRSRAAGSGA</sequence>
<dbReference type="SUPFAM" id="SSF55620">
    <property type="entry name" value="Tetrahydrobiopterin biosynthesis enzymes-like"/>
    <property type="match status" value="1"/>
</dbReference>
<dbReference type="GO" id="GO:0004150">
    <property type="term" value="F:dihydroneopterin aldolase activity"/>
    <property type="evidence" value="ECO:0007669"/>
    <property type="project" value="UniProtKB-UniRule"/>
</dbReference>
<dbReference type="GO" id="GO:0046656">
    <property type="term" value="P:folic acid biosynthetic process"/>
    <property type="evidence" value="ECO:0007669"/>
    <property type="project" value="UniProtKB-UniRule"/>
</dbReference>
<feature type="domain" description="Dihydroneopterin aldolase/epimerase" evidence="7">
    <location>
        <begin position="7"/>
        <end position="120"/>
    </location>
</feature>
<evidence type="ECO:0000259" key="7">
    <source>
        <dbReference type="SMART" id="SM00905"/>
    </source>
</evidence>
<dbReference type="EMBL" id="CP012677">
    <property type="protein sequence ID" value="ALE93516.1"/>
    <property type="molecule type" value="Genomic_DNA"/>
</dbReference>
<keyword evidence="9" id="KW-1185">Reference proteome</keyword>
<proteinExistence type="inferred from homology"/>
<name>A0A0M4QRW0_9MICC</name>
<dbReference type="EC" id="4.1.2.25" evidence="6"/>
<dbReference type="SMART" id="SM00905">
    <property type="entry name" value="FolB"/>
    <property type="match status" value="1"/>
</dbReference>
<dbReference type="GO" id="GO:0005737">
    <property type="term" value="C:cytoplasm"/>
    <property type="evidence" value="ECO:0007669"/>
    <property type="project" value="TreeGrafter"/>
</dbReference>
<dbReference type="OrthoDB" id="3212934at2"/>
<evidence type="ECO:0000313" key="8">
    <source>
        <dbReference type="EMBL" id="ALE93516.1"/>
    </source>
</evidence>
<accession>A0A0M4QRW0</accession>
<keyword evidence="4 6" id="KW-0289">Folate biosynthesis</keyword>
<dbReference type="Gene3D" id="3.30.1130.10">
    <property type="match status" value="1"/>
</dbReference>